<protein>
    <recommendedName>
        <fullName evidence="7">Large ribosomal subunit protein uL16m</fullName>
    </recommendedName>
    <alternativeName>
        <fullName evidence="8">39S ribosomal protein L16, mitochondrial</fullName>
    </alternativeName>
</protein>
<dbReference type="PRINTS" id="PR00060">
    <property type="entry name" value="RIBOSOMALL16"/>
</dbReference>
<evidence type="ECO:0000256" key="8">
    <source>
        <dbReference type="ARBA" id="ARBA00035440"/>
    </source>
</evidence>
<dbReference type="Pfam" id="PF00252">
    <property type="entry name" value="Ribosomal_L16"/>
    <property type="match status" value="1"/>
</dbReference>
<evidence type="ECO:0000256" key="1">
    <source>
        <dbReference type="ARBA" id="ARBA00004173"/>
    </source>
</evidence>
<dbReference type="InterPro" id="IPR047873">
    <property type="entry name" value="Ribosomal_uL16"/>
</dbReference>
<dbReference type="CDD" id="cd01433">
    <property type="entry name" value="Ribosomal_L16_L10e"/>
    <property type="match status" value="1"/>
</dbReference>
<name>A0A1B0F0N3_PHLPP</name>
<evidence type="ECO:0000313" key="11">
    <source>
        <dbReference type="Proteomes" id="UP000092462"/>
    </source>
</evidence>
<dbReference type="GO" id="GO:0003735">
    <property type="term" value="F:structural constituent of ribosome"/>
    <property type="evidence" value="ECO:0007669"/>
    <property type="project" value="InterPro"/>
</dbReference>
<evidence type="ECO:0000256" key="5">
    <source>
        <dbReference type="ARBA" id="ARBA00023128"/>
    </source>
</evidence>
<dbReference type="AlphaFoldDB" id="A0A1B0F0N3"/>
<comment type="similarity">
    <text evidence="2 9">Belongs to the universal ribosomal protein uL16 family.</text>
</comment>
<proteinExistence type="inferred from homology"/>
<dbReference type="InterPro" id="IPR000114">
    <property type="entry name" value="Ribosomal_uL16_bact-type"/>
</dbReference>
<dbReference type="SUPFAM" id="SSF54686">
    <property type="entry name" value="Ribosomal protein L16p/L10e"/>
    <property type="match status" value="1"/>
</dbReference>
<keyword evidence="3" id="KW-0809">Transit peptide</keyword>
<dbReference type="FunFam" id="3.90.1170.10:FF:000005">
    <property type="entry name" value="39S ribosomal protein L16, mitochondrial"/>
    <property type="match status" value="1"/>
</dbReference>
<comment type="subcellular location">
    <subcellularLocation>
        <location evidence="1">Mitochondrion</location>
    </subcellularLocation>
</comment>
<dbReference type="EnsemblMetazoa" id="PPAI010865-RA">
    <property type="protein sequence ID" value="PPAI010865-PA"/>
    <property type="gene ID" value="PPAI010865"/>
</dbReference>
<dbReference type="VEuPathDB" id="VectorBase:PPAI010865"/>
<reference evidence="10" key="1">
    <citation type="submission" date="2022-08" db="UniProtKB">
        <authorList>
            <consortium name="EnsemblMetazoa"/>
        </authorList>
    </citation>
    <scope>IDENTIFICATION</scope>
    <source>
        <strain evidence="10">Israel</strain>
    </source>
</reference>
<dbReference type="GO" id="GO:0032543">
    <property type="term" value="P:mitochondrial translation"/>
    <property type="evidence" value="ECO:0007669"/>
    <property type="project" value="TreeGrafter"/>
</dbReference>
<evidence type="ECO:0000256" key="2">
    <source>
        <dbReference type="ARBA" id="ARBA00008931"/>
    </source>
</evidence>
<keyword evidence="11" id="KW-1185">Reference proteome</keyword>
<dbReference type="GO" id="GO:0019843">
    <property type="term" value="F:rRNA binding"/>
    <property type="evidence" value="ECO:0007669"/>
    <property type="project" value="InterPro"/>
</dbReference>
<sequence>MLKLSRILSFLENARKPWNFSQNLGLKYFPAPIKFDPIEKVDRPKLKIIEKVPQFPPGLRPPKMQKRLRLMRGPELVHNKLIHRQYGIVALGGGRLKWNHFEMMRMGIGRQIDVNRMFAIWRVDPPWQPVTKKGQGQRMGGGKGAIDHYVSPIKEGRVIVELGGHLEYPEAYKILQLVCHKLPFKAMVVSQEIMEQREAEEEQKAKSNTNYYTMKYVIQNNFGGCHDWLSPFDHKWFGRYR</sequence>
<organism evidence="10 11">
    <name type="scientific">Phlebotomus papatasi</name>
    <name type="common">Sandfly</name>
    <dbReference type="NCBI Taxonomy" id="29031"/>
    <lineage>
        <taxon>Eukaryota</taxon>
        <taxon>Metazoa</taxon>
        <taxon>Ecdysozoa</taxon>
        <taxon>Arthropoda</taxon>
        <taxon>Hexapoda</taxon>
        <taxon>Insecta</taxon>
        <taxon>Pterygota</taxon>
        <taxon>Neoptera</taxon>
        <taxon>Endopterygota</taxon>
        <taxon>Diptera</taxon>
        <taxon>Nematocera</taxon>
        <taxon>Psychodoidea</taxon>
        <taxon>Psychodidae</taxon>
        <taxon>Phlebotomus</taxon>
        <taxon>Phlebotomus</taxon>
    </lineage>
</organism>
<evidence type="ECO:0000256" key="7">
    <source>
        <dbReference type="ARBA" id="ARBA00035302"/>
    </source>
</evidence>
<evidence type="ECO:0000256" key="6">
    <source>
        <dbReference type="ARBA" id="ARBA00023274"/>
    </source>
</evidence>
<dbReference type="Proteomes" id="UP000092462">
    <property type="component" value="Unassembled WGS sequence"/>
</dbReference>
<keyword evidence="5" id="KW-0496">Mitochondrion</keyword>
<dbReference type="VEuPathDB" id="VectorBase:PPAPM1_007742"/>
<evidence type="ECO:0000256" key="4">
    <source>
        <dbReference type="ARBA" id="ARBA00022980"/>
    </source>
</evidence>
<dbReference type="GO" id="GO:0005743">
    <property type="term" value="C:mitochondrial inner membrane"/>
    <property type="evidence" value="ECO:0007669"/>
    <property type="project" value="UniProtKB-ARBA"/>
</dbReference>
<dbReference type="PANTHER" id="PTHR12220:SF13">
    <property type="entry name" value="LARGE RIBOSOMAL SUBUNIT PROTEIN UL16M"/>
    <property type="match status" value="1"/>
</dbReference>
<evidence type="ECO:0000256" key="3">
    <source>
        <dbReference type="ARBA" id="ARBA00022946"/>
    </source>
</evidence>
<keyword evidence="4 9" id="KW-0689">Ribosomal protein</keyword>
<dbReference type="GO" id="GO:0005762">
    <property type="term" value="C:mitochondrial large ribosomal subunit"/>
    <property type="evidence" value="ECO:0007669"/>
    <property type="project" value="TreeGrafter"/>
</dbReference>
<evidence type="ECO:0000313" key="10">
    <source>
        <dbReference type="EnsemblMetazoa" id="PPAI010865-PA"/>
    </source>
</evidence>
<keyword evidence="6 9" id="KW-0687">Ribonucleoprotein</keyword>
<dbReference type="Gene3D" id="3.90.1170.10">
    <property type="entry name" value="Ribosomal protein L10e/L16"/>
    <property type="match status" value="1"/>
</dbReference>
<dbReference type="InterPro" id="IPR016180">
    <property type="entry name" value="Ribosomal_uL16_dom"/>
</dbReference>
<dbReference type="PANTHER" id="PTHR12220">
    <property type="entry name" value="50S/60S RIBOSOMAL PROTEIN L16"/>
    <property type="match status" value="1"/>
</dbReference>
<dbReference type="EMBL" id="AJVK01001815">
    <property type="status" value="NOT_ANNOTATED_CDS"/>
    <property type="molecule type" value="Genomic_DNA"/>
</dbReference>
<evidence type="ECO:0000256" key="9">
    <source>
        <dbReference type="RuleBase" id="RU004413"/>
    </source>
</evidence>
<accession>A0A1B0F0N3</accession>
<dbReference type="InterPro" id="IPR036920">
    <property type="entry name" value="Ribosomal_uL16_sf"/>
</dbReference>